<protein>
    <submittedName>
        <fullName evidence="1">Uncharacterized protein</fullName>
    </submittedName>
</protein>
<name>A0A9W9NDF1_9EURO</name>
<evidence type="ECO:0000313" key="2">
    <source>
        <dbReference type="Proteomes" id="UP001150941"/>
    </source>
</evidence>
<dbReference type="RefSeq" id="XP_058325689.1">
    <property type="nucleotide sequence ID" value="XM_058479121.1"/>
</dbReference>
<keyword evidence="2" id="KW-1185">Reference proteome</keyword>
<dbReference type="AlphaFoldDB" id="A0A9W9NDF1"/>
<proteinExistence type="predicted"/>
<dbReference type="Proteomes" id="UP001150941">
    <property type="component" value="Unassembled WGS sequence"/>
</dbReference>
<accession>A0A9W9NDF1</accession>
<reference evidence="1" key="2">
    <citation type="journal article" date="2023" name="IMA Fungus">
        <title>Comparative genomic study of the Penicillium genus elucidates a diverse pangenome and 15 lateral gene transfer events.</title>
        <authorList>
            <person name="Petersen C."/>
            <person name="Sorensen T."/>
            <person name="Nielsen M.R."/>
            <person name="Sondergaard T.E."/>
            <person name="Sorensen J.L."/>
            <person name="Fitzpatrick D.A."/>
            <person name="Frisvad J.C."/>
            <person name="Nielsen K.L."/>
        </authorList>
    </citation>
    <scope>NUCLEOTIDE SEQUENCE</scope>
    <source>
        <strain evidence="1">IBT 19713</strain>
    </source>
</reference>
<dbReference type="OrthoDB" id="3832365at2759"/>
<gene>
    <name evidence="1" type="ORF">N7468_009826</name>
</gene>
<evidence type="ECO:0000313" key="1">
    <source>
        <dbReference type="EMBL" id="KAJ5216818.1"/>
    </source>
</evidence>
<reference evidence="1" key="1">
    <citation type="submission" date="2022-11" db="EMBL/GenBank/DDBJ databases">
        <authorList>
            <person name="Petersen C."/>
        </authorList>
    </citation>
    <scope>NUCLEOTIDE SEQUENCE</scope>
    <source>
        <strain evidence="1">IBT 19713</strain>
    </source>
</reference>
<organism evidence="1 2">
    <name type="scientific">Penicillium chermesinum</name>
    <dbReference type="NCBI Taxonomy" id="63820"/>
    <lineage>
        <taxon>Eukaryota</taxon>
        <taxon>Fungi</taxon>
        <taxon>Dikarya</taxon>
        <taxon>Ascomycota</taxon>
        <taxon>Pezizomycotina</taxon>
        <taxon>Eurotiomycetes</taxon>
        <taxon>Eurotiomycetidae</taxon>
        <taxon>Eurotiales</taxon>
        <taxon>Aspergillaceae</taxon>
        <taxon>Penicillium</taxon>
    </lineage>
</organism>
<dbReference type="EMBL" id="JAPQKS010000008">
    <property type="protein sequence ID" value="KAJ5216818.1"/>
    <property type="molecule type" value="Genomic_DNA"/>
</dbReference>
<sequence>MSGAAVNLIEGDPWQATQEDLSPDYDYPGDGENIQRFDWSFGPVMNVGYLDLDTLEITVNPMYMGISAGTLTGNLRDGVKLNISYHLGKGTQHWYLKNGNQLWTHVDFSVSFNGSYQGAYKIFSL</sequence>
<comment type="caution">
    <text evidence="1">The sequence shown here is derived from an EMBL/GenBank/DDBJ whole genome shotgun (WGS) entry which is preliminary data.</text>
</comment>
<dbReference type="GeneID" id="83206425"/>